<feature type="binding site" evidence="6">
    <location>
        <position position="134"/>
    </location>
    <ligand>
        <name>S-adenosyl-L-methionine</name>
        <dbReference type="ChEBI" id="CHEBI:59789"/>
    </ligand>
</feature>
<dbReference type="InterPro" id="IPR022968">
    <property type="entry name" value="Tsr3-like"/>
</dbReference>
<feature type="binding site" evidence="6">
    <location>
        <position position="119"/>
    </location>
    <ligand>
        <name>S-adenosyl-L-methionine</name>
        <dbReference type="ChEBI" id="CHEBI:59789"/>
    </ligand>
</feature>
<feature type="compositionally biased region" description="Basic and acidic residues" evidence="7">
    <location>
        <begin position="242"/>
        <end position="251"/>
    </location>
</feature>
<evidence type="ECO:0000313" key="11">
    <source>
        <dbReference type="Proteomes" id="UP000226192"/>
    </source>
</evidence>
<evidence type="ECO:0000256" key="2">
    <source>
        <dbReference type="ARBA" id="ARBA00022517"/>
    </source>
</evidence>
<dbReference type="GO" id="GO:1904047">
    <property type="term" value="F:S-adenosyl-L-methionine binding"/>
    <property type="evidence" value="ECO:0007669"/>
    <property type="project" value="UniProtKB-UniRule"/>
</dbReference>
<dbReference type="GO" id="GO:0000455">
    <property type="term" value="P:enzyme-directed rRNA pseudouridine synthesis"/>
    <property type="evidence" value="ECO:0007669"/>
    <property type="project" value="UniProtKB-UniRule"/>
</dbReference>
<dbReference type="Pfam" id="PF04068">
    <property type="entry name" value="Fer4_RLI"/>
    <property type="match status" value="1"/>
</dbReference>
<comment type="catalytic activity">
    <reaction evidence="6">
        <text>an N(1)-methylpseudouridine in rRNA + S-adenosyl-L-methionine = N(1)-methyl-N(3)-[(3S)-3-amino-3-carboxypropyl]pseudouridine in rRNA + S-methyl-5'-thioadenosine + H(+)</text>
        <dbReference type="Rhea" id="RHEA:63296"/>
        <dbReference type="Rhea" id="RHEA-COMP:11634"/>
        <dbReference type="Rhea" id="RHEA-COMP:16310"/>
        <dbReference type="ChEBI" id="CHEBI:15378"/>
        <dbReference type="ChEBI" id="CHEBI:17509"/>
        <dbReference type="ChEBI" id="CHEBI:59789"/>
        <dbReference type="ChEBI" id="CHEBI:74890"/>
        <dbReference type="ChEBI" id="CHEBI:146234"/>
        <dbReference type="EC" id="2.5.1.157"/>
    </reaction>
</comment>
<dbReference type="InterPro" id="IPR007209">
    <property type="entry name" value="RNaseL-inhib-like_metal-bd_dom"/>
</dbReference>
<evidence type="ECO:0000256" key="7">
    <source>
        <dbReference type="SAM" id="MobiDB-lite"/>
    </source>
</evidence>
<sequence length="412" mass="45870">MPNTKSNKRRRRHGHSRGQSHPSSATAHAEFKAACWDLGHCDPKRCSGKRLMRLGLMRQLSLGQHHNGVIITPNGKLLLSPADRQIMDQYGAAVVECSWARTHEVQWSKVGGGKMERLLPYLVAANTVNYGKPWRLNCAEALAAAFYICGHADWAAQVLEPFAYGSAFLQINAAILDRYAACTDAADIKKTESEWMARLQCEYTKSREYNDDDIWMSGNTNRMPMAMSDDDGDGDGNDNDDAQSHHSDTRDGIYLGKGPLGTRPTPSLPTLDHALPHYLASTDQDQEQDDDALMQDIRRRVLASKSFSSPTSDFGSTSANRTRPTTIPRPQQRHQYRADLDIQPDLDHELVSNHSSVSHNSASDNDEEFDRIIEATPVTDKIGLAKLEKERRQATVTSRTYSSNFVSAPGRC</sequence>
<feature type="domain" description="16S/18S rRNA aminocarboxypropyltransferase Tsr3 C-terminal" evidence="8">
    <location>
        <begin position="69"/>
        <end position="196"/>
    </location>
</feature>
<keyword evidence="11" id="KW-1185">Reference proteome</keyword>
<evidence type="ECO:0000256" key="6">
    <source>
        <dbReference type="HAMAP-Rule" id="MF_03146"/>
    </source>
</evidence>
<accession>A0A2C5XW85</accession>
<comment type="similarity">
    <text evidence="6">Belongs to the TDD superfamily. TSR3 family.</text>
</comment>
<keyword evidence="2 6" id="KW-0690">Ribosome biogenesis</keyword>
<gene>
    <name evidence="6" type="primary">TSR3</name>
    <name evidence="10" type="ORF">CDD81_4053</name>
</gene>
<comment type="catalytic activity">
    <reaction evidence="6">
        <text>N(1)-methylpseudouridine(1191) in yeast 18S rRNA + S-adenosyl-L-methionine = N(1)-methyl-N(3)-[(3S)-3-amino-3-carboxypropyl]pseudouridine(1191) in yeast 18S rRNA + S-methyl-5'-thioadenosine + H(+)</text>
        <dbReference type="Rhea" id="RHEA:63300"/>
        <dbReference type="Rhea" id="RHEA-COMP:13852"/>
        <dbReference type="Rhea" id="RHEA-COMP:16309"/>
        <dbReference type="ChEBI" id="CHEBI:15378"/>
        <dbReference type="ChEBI" id="CHEBI:17509"/>
        <dbReference type="ChEBI" id="CHEBI:59789"/>
        <dbReference type="ChEBI" id="CHEBI:74890"/>
        <dbReference type="ChEBI" id="CHEBI:146234"/>
    </reaction>
</comment>
<dbReference type="HAMAP" id="MF_01116">
    <property type="entry name" value="TSR3"/>
    <property type="match status" value="1"/>
</dbReference>
<feature type="region of interest" description="Disordered" evidence="7">
    <location>
        <begin position="220"/>
        <end position="273"/>
    </location>
</feature>
<feature type="binding site" evidence="6">
    <location>
        <position position="95"/>
    </location>
    <ligand>
        <name>S-adenosyl-L-methionine</name>
        <dbReference type="ChEBI" id="CHEBI:59789"/>
    </ligand>
</feature>
<keyword evidence="4 6" id="KW-0808">Transferase</keyword>
<dbReference type="PANTHER" id="PTHR20426">
    <property type="entry name" value="RIBOSOME BIOGENESIS PROTEIN TSR3 HOMOLOG"/>
    <property type="match status" value="1"/>
</dbReference>
<dbReference type="GO" id="GO:0030490">
    <property type="term" value="P:maturation of SSU-rRNA"/>
    <property type="evidence" value="ECO:0007669"/>
    <property type="project" value="TreeGrafter"/>
</dbReference>
<dbReference type="GO" id="GO:0005634">
    <property type="term" value="C:nucleus"/>
    <property type="evidence" value="ECO:0007669"/>
    <property type="project" value="UniProtKB-SubCell"/>
</dbReference>
<evidence type="ECO:0000256" key="5">
    <source>
        <dbReference type="ARBA" id="ARBA00022691"/>
    </source>
</evidence>
<evidence type="ECO:0000313" key="10">
    <source>
        <dbReference type="EMBL" id="PHH58964.1"/>
    </source>
</evidence>
<dbReference type="AlphaFoldDB" id="A0A2C5XW85"/>
<dbReference type="GO" id="GO:0005737">
    <property type="term" value="C:cytoplasm"/>
    <property type="evidence" value="ECO:0007669"/>
    <property type="project" value="UniProtKB-SubCell"/>
</dbReference>
<evidence type="ECO:0000256" key="4">
    <source>
        <dbReference type="ARBA" id="ARBA00022679"/>
    </source>
</evidence>
<evidence type="ECO:0000256" key="3">
    <source>
        <dbReference type="ARBA" id="ARBA00022552"/>
    </source>
</evidence>
<feature type="binding site" evidence="6">
    <location>
        <position position="47"/>
    </location>
    <ligand>
        <name>S-adenosyl-L-methionine</name>
        <dbReference type="ChEBI" id="CHEBI:59789"/>
    </ligand>
</feature>
<feature type="compositionally biased region" description="Polar residues" evidence="7">
    <location>
        <begin position="305"/>
        <end position="329"/>
    </location>
</feature>
<organism evidence="10 11">
    <name type="scientific">Ophiocordyceps australis</name>
    <dbReference type="NCBI Taxonomy" id="1399860"/>
    <lineage>
        <taxon>Eukaryota</taxon>
        <taxon>Fungi</taxon>
        <taxon>Dikarya</taxon>
        <taxon>Ascomycota</taxon>
        <taxon>Pezizomycotina</taxon>
        <taxon>Sordariomycetes</taxon>
        <taxon>Hypocreomycetidae</taxon>
        <taxon>Hypocreales</taxon>
        <taxon>Ophiocordycipitaceae</taxon>
        <taxon>Ophiocordyceps</taxon>
    </lineage>
</organism>
<dbReference type="EC" id="2.5.1.157" evidence="6"/>
<dbReference type="OrthoDB" id="10262062at2759"/>
<dbReference type="GO" id="GO:0106388">
    <property type="term" value="F:rRNA small subunit aminocarboxypropyltransferase activity"/>
    <property type="evidence" value="ECO:0007669"/>
    <property type="project" value="UniProtKB-EC"/>
</dbReference>
<dbReference type="STRING" id="1399860.A0A2C5XW85"/>
<feature type="region of interest" description="Disordered" evidence="7">
    <location>
        <begin position="303"/>
        <end position="335"/>
    </location>
</feature>
<evidence type="ECO:0000256" key="1">
    <source>
        <dbReference type="ARBA" id="ARBA00022490"/>
    </source>
</evidence>
<dbReference type="EMBL" id="NJET01000261">
    <property type="protein sequence ID" value="PHH58964.1"/>
    <property type="molecule type" value="Genomic_DNA"/>
</dbReference>
<dbReference type="Pfam" id="PF04034">
    <property type="entry name" value="Ribo_biogen_C"/>
    <property type="match status" value="1"/>
</dbReference>
<keyword evidence="1 6" id="KW-0963">Cytoplasm</keyword>
<reference evidence="10 11" key="1">
    <citation type="submission" date="2017-06" db="EMBL/GenBank/DDBJ databases">
        <title>Ant-infecting Ophiocordyceps genomes reveal a high diversity of potential behavioral manipulation genes and a possible major role for enterotoxins.</title>
        <authorList>
            <person name="De Bekker C."/>
            <person name="Evans H.C."/>
            <person name="Brachmann A."/>
            <person name="Hughes D.P."/>
        </authorList>
    </citation>
    <scope>NUCLEOTIDE SEQUENCE [LARGE SCALE GENOMIC DNA]</scope>
    <source>
        <strain evidence="10 11">Map64</strain>
    </source>
</reference>
<comment type="subcellular location">
    <subcellularLocation>
        <location evidence="6">Cytoplasm</location>
    </subcellularLocation>
    <subcellularLocation>
        <location evidence="6">Nucleus</location>
    </subcellularLocation>
</comment>
<evidence type="ECO:0000259" key="8">
    <source>
        <dbReference type="Pfam" id="PF04034"/>
    </source>
</evidence>
<dbReference type="InterPro" id="IPR007177">
    <property type="entry name" value="Tsr3_C"/>
</dbReference>
<proteinExistence type="inferred from homology"/>
<dbReference type="PANTHER" id="PTHR20426:SF0">
    <property type="entry name" value="18S RRNA AMINOCARBOXYPROPYLTRANSFERASE"/>
    <property type="match status" value="1"/>
</dbReference>
<keyword evidence="5 6" id="KW-0949">S-adenosyl-L-methionine</keyword>
<comment type="caution">
    <text evidence="10">The sequence shown here is derived from an EMBL/GenBank/DDBJ whole genome shotgun (WGS) entry which is preliminary data.</text>
</comment>
<protein>
    <recommendedName>
        <fullName evidence="6">18S rRNA aminocarboxypropyltransferase</fullName>
        <ecNumber evidence="6">2.5.1.157</ecNumber>
    </recommendedName>
</protein>
<keyword evidence="6" id="KW-0539">Nucleus</keyword>
<feature type="domain" description="RNase L inhibitor RLI-like possible metal-binding" evidence="9">
    <location>
        <begin position="32"/>
        <end position="64"/>
    </location>
</feature>
<feature type="region of interest" description="Disordered" evidence="7">
    <location>
        <begin position="1"/>
        <end position="26"/>
    </location>
</feature>
<evidence type="ECO:0000259" key="9">
    <source>
        <dbReference type="Pfam" id="PF04068"/>
    </source>
</evidence>
<feature type="compositionally biased region" description="Acidic residues" evidence="7">
    <location>
        <begin position="228"/>
        <end position="241"/>
    </location>
</feature>
<name>A0A2C5XW85_9HYPO</name>
<comment type="function">
    <text evidence="6">Aminocarboxypropyltransferase that catalyzes the aminocarboxypropyl transfer on pseudouridine at position 1191 (Psi1191) in 18S rRNA. It constitutes the last step in biosynthesis of the hypermodified N1-methyl-N3-(3-amino-3-carboxypropyl) pseudouridine (m1acp3-Psi) conserved in eukaryotic 18S rRNA.</text>
</comment>
<dbReference type="Proteomes" id="UP000226192">
    <property type="component" value="Unassembled WGS sequence"/>
</dbReference>
<keyword evidence="3 6" id="KW-0698">rRNA processing</keyword>
<feature type="compositionally biased region" description="Basic residues" evidence="7">
    <location>
        <begin position="1"/>
        <end position="18"/>
    </location>
</feature>